<dbReference type="GO" id="GO:0046872">
    <property type="term" value="F:metal ion binding"/>
    <property type="evidence" value="ECO:0007669"/>
    <property type="project" value="UniProtKB-KW"/>
</dbReference>
<keyword evidence="6" id="KW-1185">Reference proteome</keyword>
<dbReference type="Pfam" id="PF14226">
    <property type="entry name" value="DIOX_N"/>
    <property type="match status" value="1"/>
</dbReference>
<dbReference type="RefSeq" id="WP_091285113.1">
    <property type="nucleotide sequence ID" value="NZ_FAOZ01000038.1"/>
</dbReference>
<gene>
    <name evidence="5" type="ORF">Ga0074812_13860</name>
</gene>
<name>A0A0S4QYQ7_9ACTN</name>
<comment type="similarity">
    <text evidence="3">Belongs to the iron/ascorbate-dependent oxidoreductase family.</text>
</comment>
<keyword evidence="3" id="KW-0408">Iron</keyword>
<protein>
    <submittedName>
        <fullName evidence="5">Isopenicillin N synthase</fullName>
    </submittedName>
</protein>
<dbReference type="Gene3D" id="2.60.120.330">
    <property type="entry name" value="B-lactam Antibiotic, Isopenicillin N Synthase, Chain"/>
    <property type="match status" value="1"/>
</dbReference>
<keyword evidence="2" id="KW-0045">Antibiotic biosynthesis</keyword>
<dbReference type="EMBL" id="FAOZ01000038">
    <property type="protein sequence ID" value="CUU60345.1"/>
    <property type="molecule type" value="Genomic_DNA"/>
</dbReference>
<evidence type="ECO:0000256" key="1">
    <source>
        <dbReference type="ARBA" id="ARBA00004792"/>
    </source>
</evidence>
<dbReference type="GO" id="GO:0017000">
    <property type="term" value="P:antibiotic biosynthetic process"/>
    <property type="evidence" value="ECO:0007669"/>
    <property type="project" value="UniProtKB-KW"/>
</dbReference>
<dbReference type="AlphaFoldDB" id="A0A0S4QYQ7"/>
<dbReference type="InterPro" id="IPR050231">
    <property type="entry name" value="Iron_ascorbate_oxido_reductase"/>
</dbReference>
<dbReference type="Proteomes" id="UP000198802">
    <property type="component" value="Unassembled WGS sequence"/>
</dbReference>
<organism evidence="5 6">
    <name type="scientific">Parafrankia irregularis</name>
    <dbReference type="NCBI Taxonomy" id="795642"/>
    <lineage>
        <taxon>Bacteria</taxon>
        <taxon>Bacillati</taxon>
        <taxon>Actinomycetota</taxon>
        <taxon>Actinomycetes</taxon>
        <taxon>Frankiales</taxon>
        <taxon>Frankiaceae</taxon>
        <taxon>Parafrankia</taxon>
    </lineage>
</organism>
<dbReference type="SUPFAM" id="SSF51197">
    <property type="entry name" value="Clavaminate synthase-like"/>
    <property type="match status" value="1"/>
</dbReference>
<dbReference type="Pfam" id="PF03171">
    <property type="entry name" value="2OG-FeII_Oxy"/>
    <property type="match status" value="1"/>
</dbReference>
<dbReference type="InterPro" id="IPR027443">
    <property type="entry name" value="IPNS-like_sf"/>
</dbReference>
<reference evidence="6" key="1">
    <citation type="submission" date="2015-11" db="EMBL/GenBank/DDBJ databases">
        <authorList>
            <person name="Varghese N."/>
        </authorList>
    </citation>
    <scope>NUCLEOTIDE SEQUENCE [LARGE SCALE GENOMIC DNA]</scope>
    <source>
        <strain evidence="6">DSM 45899</strain>
    </source>
</reference>
<dbReference type="InterPro" id="IPR044861">
    <property type="entry name" value="IPNS-like_FE2OG_OXY"/>
</dbReference>
<evidence type="ECO:0000313" key="6">
    <source>
        <dbReference type="Proteomes" id="UP000198802"/>
    </source>
</evidence>
<evidence type="ECO:0000256" key="3">
    <source>
        <dbReference type="RuleBase" id="RU003682"/>
    </source>
</evidence>
<evidence type="ECO:0000256" key="2">
    <source>
        <dbReference type="ARBA" id="ARBA00023194"/>
    </source>
</evidence>
<dbReference type="GO" id="GO:0016491">
    <property type="term" value="F:oxidoreductase activity"/>
    <property type="evidence" value="ECO:0007669"/>
    <property type="project" value="UniProtKB-KW"/>
</dbReference>
<dbReference type="PROSITE" id="PS51471">
    <property type="entry name" value="FE2OG_OXY"/>
    <property type="match status" value="1"/>
</dbReference>
<evidence type="ECO:0000313" key="5">
    <source>
        <dbReference type="EMBL" id="CUU60345.1"/>
    </source>
</evidence>
<keyword evidence="3" id="KW-0479">Metal-binding</keyword>
<dbReference type="InterPro" id="IPR005123">
    <property type="entry name" value="Oxoglu/Fe-dep_dioxygenase_dom"/>
</dbReference>
<proteinExistence type="inferred from homology"/>
<feature type="domain" description="Fe2OG dioxygenase" evidence="4">
    <location>
        <begin position="179"/>
        <end position="286"/>
    </location>
</feature>
<dbReference type="PRINTS" id="PR00682">
    <property type="entry name" value="IPNSYNTHASE"/>
</dbReference>
<keyword evidence="3" id="KW-0560">Oxidoreductase</keyword>
<comment type="pathway">
    <text evidence="1">Antibiotic biosynthesis.</text>
</comment>
<dbReference type="InterPro" id="IPR026992">
    <property type="entry name" value="DIOX_N"/>
</dbReference>
<accession>A0A0S4QYQ7</accession>
<sequence length="324" mass="35929">MSGPVPATTEETGVPVIDIAGLADPGLRPPIVASIGAACERVGFIVITGHGVPGELIDRMYQVNREFFELPLEHKLRSASARGNLYRGYGSVEAFGRESVVEGFENGRFDDAADVAAAGYGAEWSEDFEGNIWPTQPSAFRPVWREYYEVMEGLSARLMAAFAEALDLPADWFDDKFDRHTSYLNANFYPAQPEPPEEGRMRRGAHTDIGSLTILYQDGIGGLQVFDRSGRWCDVPPVPGSYVINLGDMLAKWTNDRWVATEHRVVNPPAEIAHQPRMSIPYFQHPNFDALIECIPSCTSANNPPRYRSVLAGDWSKYRMSLAV</sequence>
<dbReference type="PANTHER" id="PTHR47990">
    <property type="entry name" value="2-OXOGLUTARATE (2OG) AND FE(II)-DEPENDENT OXYGENASE SUPERFAMILY PROTEIN-RELATED"/>
    <property type="match status" value="1"/>
</dbReference>
<evidence type="ECO:0000259" key="4">
    <source>
        <dbReference type="PROSITE" id="PS51471"/>
    </source>
</evidence>